<evidence type="ECO:0000313" key="1">
    <source>
        <dbReference type="EMBL" id="GBB83194.1"/>
    </source>
</evidence>
<organism evidence="1 2">
    <name type="scientific">Rhizophagus clarus</name>
    <dbReference type="NCBI Taxonomy" id="94130"/>
    <lineage>
        <taxon>Eukaryota</taxon>
        <taxon>Fungi</taxon>
        <taxon>Fungi incertae sedis</taxon>
        <taxon>Mucoromycota</taxon>
        <taxon>Glomeromycotina</taxon>
        <taxon>Glomeromycetes</taxon>
        <taxon>Glomerales</taxon>
        <taxon>Glomeraceae</taxon>
        <taxon>Rhizophagus</taxon>
    </lineage>
</organism>
<comment type="caution">
    <text evidence="1">The sequence shown here is derived from an EMBL/GenBank/DDBJ whole genome shotgun (WGS) entry which is preliminary data.</text>
</comment>
<gene>
    <name evidence="1" type="ORF">RclHR1_00010076</name>
</gene>
<dbReference type="AlphaFoldDB" id="A0A2Z6QEB3"/>
<name>A0A2Z6QEB3_9GLOM</name>
<dbReference type="Proteomes" id="UP000247702">
    <property type="component" value="Unassembled WGS sequence"/>
</dbReference>
<evidence type="ECO:0000313" key="2">
    <source>
        <dbReference type="Proteomes" id="UP000247702"/>
    </source>
</evidence>
<keyword evidence="2" id="KW-1185">Reference proteome</keyword>
<accession>A0A2Z6QEB3</accession>
<evidence type="ECO:0008006" key="3">
    <source>
        <dbReference type="Google" id="ProtNLM"/>
    </source>
</evidence>
<proteinExistence type="predicted"/>
<dbReference type="EMBL" id="BEXD01000001">
    <property type="protein sequence ID" value="GBB83194.1"/>
    <property type="molecule type" value="Genomic_DNA"/>
</dbReference>
<protein>
    <recommendedName>
        <fullName evidence="3">Endonuclease/exonuclease/phosphatase domain-containing protein</fullName>
    </recommendedName>
</protein>
<reference evidence="1 2" key="1">
    <citation type="submission" date="2017-11" db="EMBL/GenBank/DDBJ databases">
        <title>The genome of Rhizophagus clarus HR1 reveals common genetic basis of auxotrophy among arbuscular mycorrhizal fungi.</title>
        <authorList>
            <person name="Kobayashi Y."/>
        </authorList>
    </citation>
    <scope>NUCLEOTIDE SEQUENCE [LARGE SCALE GENOMIC DNA]</scope>
    <source>
        <strain evidence="1 2">HR1</strain>
    </source>
</reference>
<sequence>MIIILDYIWASLPTISKCLDCSTIENDYFKTDHKTVTLSIDTATLIGQKTAKMNHKKKKITCTVFAYDEMDKEDHDDFKWNNFKKELDERIDQLDFKSRKIIKRRHIDSVWDCLRQIIMKAAKEKIKN</sequence>